<protein>
    <submittedName>
        <fullName evidence="1">Uncharacterized protein</fullName>
    </submittedName>
</protein>
<proteinExistence type="predicted"/>
<dbReference type="AlphaFoldDB" id="A0A1G2IMT6"/>
<accession>A0A1G2IMT6</accession>
<dbReference type="Proteomes" id="UP000178632">
    <property type="component" value="Unassembled WGS sequence"/>
</dbReference>
<reference evidence="1 2" key="1">
    <citation type="journal article" date="2016" name="Nat. Commun.">
        <title>Thousands of microbial genomes shed light on interconnected biogeochemical processes in an aquifer system.</title>
        <authorList>
            <person name="Anantharaman K."/>
            <person name="Brown C.T."/>
            <person name="Hug L.A."/>
            <person name="Sharon I."/>
            <person name="Castelle C.J."/>
            <person name="Probst A.J."/>
            <person name="Thomas B.C."/>
            <person name="Singh A."/>
            <person name="Wilkins M.J."/>
            <person name="Karaoz U."/>
            <person name="Brodie E.L."/>
            <person name="Williams K.H."/>
            <person name="Hubbard S.S."/>
            <person name="Banfield J.F."/>
        </authorList>
    </citation>
    <scope>NUCLEOTIDE SEQUENCE [LARGE SCALE GENOMIC DNA]</scope>
</reference>
<organism evidence="1 2">
    <name type="scientific">Candidatus Staskawiczbacteria bacterium RIFCSPLOWO2_12_FULL_37_15</name>
    <dbReference type="NCBI Taxonomy" id="1802218"/>
    <lineage>
        <taxon>Bacteria</taxon>
        <taxon>Candidatus Staskawicziibacteriota</taxon>
    </lineage>
</organism>
<dbReference type="EMBL" id="MHPE01000038">
    <property type="protein sequence ID" value="OGZ76229.1"/>
    <property type="molecule type" value="Genomic_DNA"/>
</dbReference>
<gene>
    <name evidence="1" type="ORF">A3G45_02325</name>
</gene>
<evidence type="ECO:0000313" key="2">
    <source>
        <dbReference type="Proteomes" id="UP000178632"/>
    </source>
</evidence>
<comment type="caution">
    <text evidence="1">The sequence shown here is derived from an EMBL/GenBank/DDBJ whole genome shotgun (WGS) entry which is preliminary data.</text>
</comment>
<sequence>MKPVTNEQILSVLSILMTNTDWSKVDGDSLQENVITKAKAAGEQFLVFLQNGAKALASLAFRLVGIERDMTGWELLEPAPAEEGEFEPSIHEFLMDKDGGRCSGEEMVKRAKEQGALTGLRHAEAMLRNQERIPVEWQKYYLVFSEVWQGPGGGRLVWRLSWDGAHWRLVYGWLGCGFVSSYRLVASRKYQK</sequence>
<name>A0A1G2IMT6_9BACT</name>
<evidence type="ECO:0000313" key="1">
    <source>
        <dbReference type="EMBL" id="OGZ76229.1"/>
    </source>
</evidence>